<protein>
    <submittedName>
        <fullName evidence="1">Uncharacterized protein</fullName>
    </submittedName>
</protein>
<evidence type="ECO:0000313" key="2">
    <source>
        <dbReference type="Proteomes" id="UP000594638"/>
    </source>
</evidence>
<sequence>MVQSISVNLVFPQTQISHKLLERATTACEQKTHGPLPFNSISIFPLEAEVAVGSDSQTAHVGPKYQNGQRLNRATEKRYEKDSDFPHWSLLQISHRMALIVVRSQVEN</sequence>
<name>A0A8S0UVH3_OLEEU</name>
<organism evidence="1 2">
    <name type="scientific">Olea europaea subsp. europaea</name>
    <dbReference type="NCBI Taxonomy" id="158383"/>
    <lineage>
        <taxon>Eukaryota</taxon>
        <taxon>Viridiplantae</taxon>
        <taxon>Streptophyta</taxon>
        <taxon>Embryophyta</taxon>
        <taxon>Tracheophyta</taxon>
        <taxon>Spermatophyta</taxon>
        <taxon>Magnoliopsida</taxon>
        <taxon>eudicotyledons</taxon>
        <taxon>Gunneridae</taxon>
        <taxon>Pentapetalae</taxon>
        <taxon>asterids</taxon>
        <taxon>lamiids</taxon>
        <taxon>Lamiales</taxon>
        <taxon>Oleaceae</taxon>
        <taxon>Oleeae</taxon>
        <taxon>Olea</taxon>
    </lineage>
</organism>
<accession>A0A8S0UVH3</accession>
<reference evidence="1 2" key="1">
    <citation type="submission" date="2019-12" db="EMBL/GenBank/DDBJ databases">
        <authorList>
            <person name="Alioto T."/>
            <person name="Alioto T."/>
            <person name="Gomez Garrido J."/>
        </authorList>
    </citation>
    <scope>NUCLEOTIDE SEQUENCE [LARGE SCALE GENOMIC DNA]</scope>
</reference>
<dbReference type="AlphaFoldDB" id="A0A8S0UVH3"/>
<comment type="caution">
    <text evidence="1">The sequence shown here is derived from an EMBL/GenBank/DDBJ whole genome shotgun (WGS) entry which is preliminary data.</text>
</comment>
<evidence type="ECO:0000313" key="1">
    <source>
        <dbReference type="EMBL" id="CAA3024739.1"/>
    </source>
</evidence>
<dbReference type="Gramene" id="OE9A040098T1">
    <property type="protein sequence ID" value="OE9A040098C1"/>
    <property type="gene ID" value="OE9A040098"/>
</dbReference>
<gene>
    <name evidence="1" type="ORF">OLEA9_A040098</name>
</gene>
<dbReference type="Proteomes" id="UP000594638">
    <property type="component" value="Unassembled WGS sequence"/>
</dbReference>
<proteinExistence type="predicted"/>
<dbReference type="EMBL" id="CACTIH010009116">
    <property type="protein sequence ID" value="CAA3024739.1"/>
    <property type="molecule type" value="Genomic_DNA"/>
</dbReference>
<keyword evidence="2" id="KW-1185">Reference proteome</keyword>